<feature type="domain" description="Acyl-CoA oxidase C-terminal" evidence="15">
    <location>
        <begin position="540"/>
        <end position="684"/>
    </location>
</feature>
<evidence type="ECO:0000256" key="1">
    <source>
        <dbReference type="ARBA" id="ARBA00001974"/>
    </source>
</evidence>
<dbReference type="InterPro" id="IPR002655">
    <property type="entry name" value="Acyl-CoA_oxidase_C"/>
</dbReference>
<dbReference type="InterPro" id="IPR012258">
    <property type="entry name" value="Acyl-CoA_oxidase"/>
</dbReference>
<feature type="binding site" evidence="13">
    <location>
        <position position="230"/>
    </location>
    <ligand>
        <name>FAD</name>
        <dbReference type="ChEBI" id="CHEBI:57692"/>
    </ligand>
</feature>
<dbReference type="GO" id="GO:0003997">
    <property type="term" value="F:acyl-CoA oxidase activity"/>
    <property type="evidence" value="ECO:0007669"/>
    <property type="project" value="InterPro"/>
</dbReference>
<dbReference type="GO" id="GO:0033540">
    <property type="term" value="P:fatty acid beta-oxidation using acyl-CoA oxidase"/>
    <property type="evidence" value="ECO:0007669"/>
    <property type="project" value="TreeGrafter"/>
</dbReference>
<dbReference type="GO" id="GO:0005504">
    <property type="term" value="F:fatty acid binding"/>
    <property type="evidence" value="ECO:0007669"/>
    <property type="project" value="TreeGrafter"/>
</dbReference>
<dbReference type="InterPro" id="IPR009100">
    <property type="entry name" value="AcylCoA_DH/oxidase_NM_dom_sf"/>
</dbReference>
<evidence type="ECO:0000256" key="4">
    <source>
        <dbReference type="ARBA" id="ARBA00022630"/>
    </source>
</evidence>
<reference evidence="18" key="2">
    <citation type="submission" date="2023-02" db="EMBL/GenBank/DDBJ databases">
        <authorList>
            <person name="Swenson N.G."/>
            <person name="Wegrzyn J.L."/>
            <person name="Mcevoy S.L."/>
        </authorList>
    </citation>
    <scope>NUCLEOTIDE SEQUENCE</scope>
    <source>
        <strain evidence="18">91603</strain>
        <tissue evidence="18">Leaf</tissue>
    </source>
</reference>
<keyword evidence="7" id="KW-0809">Transit peptide</keyword>
<dbReference type="GO" id="GO:0055088">
    <property type="term" value="P:lipid homeostasis"/>
    <property type="evidence" value="ECO:0007669"/>
    <property type="project" value="TreeGrafter"/>
</dbReference>
<feature type="binding site" evidence="13">
    <location>
        <position position="191"/>
    </location>
    <ligand>
        <name>FAD</name>
        <dbReference type="ChEBI" id="CHEBI:57692"/>
    </ligand>
</feature>
<evidence type="ECO:0000256" key="14">
    <source>
        <dbReference type="SAM" id="MobiDB-lite"/>
    </source>
</evidence>
<dbReference type="Gene3D" id="2.40.110.10">
    <property type="entry name" value="Butyryl-CoA Dehydrogenase, subunit A, domain 2"/>
    <property type="match status" value="1"/>
</dbReference>
<dbReference type="PIRSF" id="PIRSF000168">
    <property type="entry name" value="Acyl-CoA_oxidase"/>
    <property type="match status" value="1"/>
</dbReference>
<dbReference type="FunFam" id="1.20.140.10:FF:000010">
    <property type="entry name" value="Acyl-coenzyme A oxidase"/>
    <property type="match status" value="1"/>
</dbReference>
<evidence type="ECO:0000256" key="6">
    <source>
        <dbReference type="ARBA" id="ARBA00022832"/>
    </source>
</evidence>
<keyword evidence="19" id="KW-1185">Reference proteome</keyword>
<dbReference type="Pfam" id="PF01756">
    <property type="entry name" value="ACOX"/>
    <property type="match status" value="1"/>
</dbReference>
<evidence type="ECO:0000256" key="7">
    <source>
        <dbReference type="ARBA" id="ARBA00022946"/>
    </source>
</evidence>
<evidence type="ECO:0000256" key="3">
    <source>
        <dbReference type="ARBA" id="ARBA00006288"/>
    </source>
</evidence>
<organism evidence="18 19">
    <name type="scientific">Acer negundo</name>
    <name type="common">Box elder</name>
    <dbReference type="NCBI Taxonomy" id="4023"/>
    <lineage>
        <taxon>Eukaryota</taxon>
        <taxon>Viridiplantae</taxon>
        <taxon>Streptophyta</taxon>
        <taxon>Embryophyta</taxon>
        <taxon>Tracheophyta</taxon>
        <taxon>Spermatophyta</taxon>
        <taxon>Magnoliopsida</taxon>
        <taxon>eudicotyledons</taxon>
        <taxon>Gunneridae</taxon>
        <taxon>Pentapetalae</taxon>
        <taxon>rosids</taxon>
        <taxon>malvids</taxon>
        <taxon>Sapindales</taxon>
        <taxon>Sapindaceae</taxon>
        <taxon>Hippocastanoideae</taxon>
        <taxon>Acereae</taxon>
        <taxon>Acer</taxon>
    </lineage>
</organism>
<dbReference type="AlphaFoldDB" id="A0AAD5IIY9"/>
<dbReference type="PANTHER" id="PTHR10909:SF378">
    <property type="entry name" value="ACYL-COENZYME A OXIDASE"/>
    <property type="match status" value="1"/>
</dbReference>
<proteinExistence type="inferred from homology"/>
<evidence type="ECO:0000256" key="11">
    <source>
        <dbReference type="PIRNR" id="PIRNR000168"/>
    </source>
</evidence>
<evidence type="ECO:0000256" key="9">
    <source>
        <dbReference type="ARBA" id="ARBA00023098"/>
    </source>
</evidence>
<protein>
    <recommendedName>
        <fullName evidence="11">Acyl-coenzyme A oxidase</fullName>
    </recommendedName>
</protein>
<dbReference type="InterPro" id="IPR006091">
    <property type="entry name" value="Acyl-CoA_Oxase/DH_mid-dom"/>
</dbReference>
<gene>
    <name evidence="18" type="ORF">LWI28_010060</name>
</gene>
<keyword evidence="9" id="KW-0443">Lipid metabolism</keyword>
<dbReference type="FunFam" id="1.20.140.10:FF:000025">
    <property type="entry name" value="Acyl-coenzyme A oxidase"/>
    <property type="match status" value="1"/>
</dbReference>
<feature type="active site" description="Proton acceptor" evidence="12">
    <location>
        <position position="480"/>
    </location>
</feature>
<evidence type="ECO:0000256" key="12">
    <source>
        <dbReference type="PIRSR" id="PIRSR000168-1"/>
    </source>
</evidence>
<dbReference type="SUPFAM" id="SSF56645">
    <property type="entry name" value="Acyl-CoA dehydrogenase NM domain-like"/>
    <property type="match status" value="1"/>
</dbReference>
<evidence type="ECO:0000313" key="18">
    <source>
        <dbReference type="EMBL" id="KAI9165233.1"/>
    </source>
</evidence>
<sequence length="697" mass="78128">MESQSQSRSTSDNQTVDDDSRLITTATTRRIQRLTLHLNPNPPPPEEEPLQRLSCGSRAKLEVDKTALSIYMKGKYSEIQDRVFEFFNSRPDLQTPVGISKDEHRELCWKQLLGLVREAGVRPFLCVADDPGKYFAIVEAAGSVDMSLGVKLGVQYSLWGGSVLNLGTKRHKDKYYDGIDNLDYPGCFAMTELHHGSNVQGLQTVATFDPLTDEFIIDTPNDGAIKWWIGNAAVHGKFATVFAKLMLPTLDAKGVTDMGVHAFIVPIRDMKTHQTLPGIEIHDCGHKVGLNGVDNGALRFCSVRIPRDNLLNRFGDVSRDGKYTSSLPTINKRFAATLGELVGGRVGLAYSSVGVLKISVTIATRYSLLRQQFGPPKQPEVSILDYQSQQHKLMPMLASTYAFYFATKHLVEQYSEMKKTHDEQLVADVHALSAGLKSYVTSYTAKSLSVCREACGGHGYAAVNRFGSLRNDHDIFQTFEGDNTVLLQQVAADLLKRYKEKFQGGTFAVTWNYLRESMNTYLSQPNPVTVRWEGEDHLRDPKFQLDAFRYRTSRLLQSVAVRLRKHSKTHGGFGAWNRCLNHLLTLAESHIETVILTKFIEGVQNCPDPSSRAVLKLVCDLYALNRIWNDIGTYRNVDYVAPNKAKAIHKLTEYLSFQVRNIAGELVDAFDLPDHVTRAPIAMKSEAYSQYTHYVGF</sequence>
<dbReference type="Pfam" id="PF02770">
    <property type="entry name" value="Acyl-CoA_dh_M"/>
    <property type="match status" value="1"/>
</dbReference>
<feature type="domain" description="Acyl-CoA oxidase C-alpha1" evidence="17">
    <location>
        <begin position="339"/>
        <end position="494"/>
    </location>
</feature>
<dbReference type="Gene3D" id="1.20.140.10">
    <property type="entry name" value="Butyryl-CoA Dehydrogenase, subunit A, domain 3"/>
    <property type="match status" value="2"/>
</dbReference>
<dbReference type="InterPro" id="IPR046373">
    <property type="entry name" value="Acyl-CoA_Oxase/DH_mid-dom_sf"/>
</dbReference>
<feature type="compositionally biased region" description="Polar residues" evidence="14">
    <location>
        <begin position="1"/>
        <end position="14"/>
    </location>
</feature>
<evidence type="ECO:0000256" key="2">
    <source>
        <dbReference type="ARBA" id="ARBA00004275"/>
    </source>
</evidence>
<evidence type="ECO:0000259" key="17">
    <source>
        <dbReference type="Pfam" id="PF22924"/>
    </source>
</evidence>
<dbReference type="GO" id="GO:0071949">
    <property type="term" value="F:FAD binding"/>
    <property type="evidence" value="ECO:0007669"/>
    <property type="project" value="InterPro"/>
</dbReference>
<keyword evidence="8" id="KW-0560">Oxidoreductase</keyword>
<evidence type="ECO:0000256" key="5">
    <source>
        <dbReference type="ARBA" id="ARBA00022827"/>
    </source>
</evidence>
<evidence type="ECO:0000256" key="8">
    <source>
        <dbReference type="ARBA" id="ARBA00023002"/>
    </source>
</evidence>
<name>A0AAD5IIY9_ACENE</name>
<comment type="cofactor">
    <cofactor evidence="1">
        <name>FAD</name>
        <dbReference type="ChEBI" id="CHEBI:57692"/>
    </cofactor>
</comment>
<accession>A0AAD5IIY9</accession>
<feature type="region of interest" description="Disordered" evidence="14">
    <location>
        <begin position="1"/>
        <end position="24"/>
    </location>
</feature>
<dbReference type="GO" id="GO:0005777">
    <property type="term" value="C:peroxisome"/>
    <property type="evidence" value="ECO:0007669"/>
    <property type="project" value="UniProtKB-SubCell"/>
</dbReference>
<evidence type="ECO:0000256" key="10">
    <source>
        <dbReference type="ARBA" id="ARBA00023140"/>
    </source>
</evidence>
<comment type="subcellular location">
    <subcellularLocation>
        <location evidence="2">Peroxisome</location>
    </subcellularLocation>
</comment>
<comment type="similarity">
    <text evidence="3 11">Belongs to the acyl-CoA oxidase family.</text>
</comment>
<dbReference type="SUPFAM" id="SSF47203">
    <property type="entry name" value="Acyl-CoA dehydrogenase C-terminal domain-like"/>
    <property type="match status" value="2"/>
</dbReference>
<comment type="caution">
    <text evidence="18">The sequence shown here is derived from an EMBL/GenBank/DDBJ whole genome shotgun (WGS) entry which is preliminary data.</text>
</comment>
<dbReference type="FunFam" id="2.40.110.10:FF:000005">
    <property type="entry name" value="Acyl-coenzyme A oxidase"/>
    <property type="match status" value="1"/>
</dbReference>
<dbReference type="InterPro" id="IPR036250">
    <property type="entry name" value="AcylCo_DH-like_C"/>
</dbReference>
<evidence type="ECO:0000313" key="19">
    <source>
        <dbReference type="Proteomes" id="UP001064489"/>
    </source>
</evidence>
<evidence type="ECO:0000259" key="15">
    <source>
        <dbReference type="Pfam" id="PF01756"/>
    </source>
</evidence>
<evidence type="ECO:0000259" key="16">
    <source>
        <dbReference type="Pfam" id="PF02770"/>
    </source>
</evidence>
<dbReference type="InterPro" id="IPR055060">
    <property type="entry name" value="ACOX_C_alpha1"/>
</dbReference>
<keyword evidence="10" id="KW-0576">Peroxisome</keyword>
<keyword evidence="4 11" id="KW-0285">Flavoprotein</keyword>
<dbReference type="Pfam" id="PF22924">
    <property type="entry name" value="ACOX_C_alpha1"/>
    <property type="match status" value="1"/>
</dbReference>
<keyword evidence="5 11" id="KW-0274">FAD</keyword>
<keyword evidence="6" id="KW-0276">Fatty acid metabolism</keyword>
<evidence type="ECO:0000256" key="13">
    <source>
        <dbReference type="PIRSR" id="PIRSR000168-2"/>
    </source>
</evidence>
<dbReference type="Proteomes" id="UP001064489">
    <property type="component" value="Chromosome 10"/>
</dbReference>
<dbReference type="EMBL" id="JAJSOW010000105">
    <property type="protein sequence ID" value="KAI9165233.1"/>
    <property type="molecule type" value="Genomic_DNA"/>
</dbReference>
<dbReference type="PANTHER" id="PTHR10909">
    <property type="entry name" value="ELECTRON TRANSPORT OXIDOREDUCTASE"/>
    <property type="match status" value="1"/>
</dbReference>
<feature type="domain" description="Acyl-CoA oxidase/dehydrogenase middle" evidence="16">
    <location>
        <begin position="187"/>
        <end position="301"/>
    </location>
</feature>
<reference evidence="18" key="1">
    <citation type="journal article" date="2022" name="Plant J.">
        <title>Strategies of tolerance reflected in two North American maple genomes.</title>
        <authorList>
            <person name="McEvoy S.L."/>
            <person name="Sezen U.U."/>
            <person name="Trouern-Trend A."/>
            <person name="McMahon S.M."/>
            <person name="Schaberg P.G."/>
            <person name="Yang J."/>
            <person name="Wegrzyn J.L."/>
            <person name="Swenson N.G."/>
        </authorList>
    </citation>
    <scope>NUCLEOTIDE SEQUENCE</scope>
    <source>
        <strain evidence="18">91603</strain>
    </source>
</reference>